<dbReference type="KEGG" id="gxy:GLX_31800"/>
<dbReference type="Gene3D" id="3.40.50.300">
    <property type="entry name" value="P-loop containing nucleotide triphosphate hydrolases"/>
    <property type="match status" value="1"/>
</dbReference>
<accession>G2I8U1</accession>
<proteinExistence type="predicted"/>
<evidence type="ECO:0000256" key="1">
    <source>
        <dbReference type="SAM" id="MobiDB-lite"/>
    </source>
</evidence>
<keyword evidence="2" id="KW-0614">Plasmid</keyword>
<dbReference type="Pfam" id="PF13481">
    <property type="entry name" value="AAA_25"/>
    <property type="match status" value="1"/>
</dbReference>
<dbReference type="InterPro" id="IPR027417">
    <property type="entry name" value="P-loop_NTPase"/>
</dbReference>
<dbReference type="HOGENOM" id="CLU_080948_0_0_5"/>
<dbReference type="InterPro" id="IPR038724">
    <property type="entry name" value="RepA"/>
</dbReference>
<keyword evidence="2" id="KW-0547">Nucleotide-binding</keyword>
<protein>
    <submittedName>
        <fullName evidence="2">DNA helicase</fullName>
    </submittedName>
</protein>
<dbReference type="EMBL" id="AP012163">
    <property type="protein sequence ID" value="BAK85341.1"/>
    <property type="molecule type" value="Genomic_DNA"/>
</dbReference>
<gene>
    <name evidence="2" type="ordered locus">GLX_31800</name>
</gene>
<geneLocation type="plasmid" evidence="2 3">
    <name>pGXY040</name>
</geneLocation>
<keyword evidence="2" id="KW-0347">Helicase</keyword>
<feature type="compositionally biased region" description="Low complexity" evidence="1">
    <location>
        <begin position="278"/>
        <end position="293"/>
    </location>
</feature>
<dbReference type="GO" id="GO:0004386">
    <property type="term" value="F:helicase activity"/>
    <property type="evidence" value="ECO:0007669"/>
    <property type="project" value="UniProtKB-KW"/>
</dbReference>
<dbReference type="SUPFAM" id="SSF52540">
    <property type="entry name" value="P-loop containing nucleoside triphosphate hydrolases"/>
    <property type="match status" value="1"/>
</dbReference>
<feature type="region of interest" description="Disordered" evidence="1">
    <location>
        <begin position="272"/>
        <end position="293"/>
    </location>
</feature>
<keyword evidence="2" id="KW-0378">Hydrolase</keyword>
<dbReference type="AlphaFoldDB" id="G2I8U1"/>
<dbReference type="RefSeq" id="WP_014095398.1">
    <property type="nucleotide sequence ID" value="NC_016022.1"/>
</dbReference>
<dbReference type="Proteomes" id="UP000009044">
    <property type="component" value="Plasmid pGXY040"/>
</dbReference>
<reference evidence="2 3" key="1">
    <citation type="journal article" date="2011" name="J. Bacteriol.">
        <title>Complete genome sequence of NBRC 3288, a unique cellulose-nonproducing strain of Gluconacetobacter xylinus isolated from vinegar.</title>
        <authorList>
            <person name="Ogino H."/>
            <person name="Azuma Y."/>
            <person name="Hosoyama A."/>
            <person name="Nakazawa H."/>
            <person name="Matsutani M."/>
            <person name="Hasegawa A."/>
            <person name="Otsuyama K."/>
            <person name="Matsushita K."/>
            <person name="Fujita N."/>
            <person name="Shirai M."/>
        </authorList>
    </citation>
    <scope>NUCLEOTIDE SEQUENCE [LARGE SCALE GENOMIC DNA]</scope>
    <source>
        <strain evidence="3">NBRC 3288 / BCRC 11682 / LMG 1693</strain>
        <plasmid evidence="2 3">pGXY040</plasmid>
    </source>
</reference>
<dbReference type="CDD" id="cd01125">
    <property type="entry name" value="RepA_RSF1010_like"/>
    <property type="match status" value="1"/>
</dbReference>
<evidence type="ECO:0000313" key="3">
    <source>
        <dbReference type="Proteomes" id="UP000009044"/>
    </source>
</evidence>
<dbReference type="eggNOG" id="COG3598">
    <property type="taxonomic scope" value="Bacteria"/>
</dbReference>
<name>G2I8U1_KOMMN</name>
<organism evidence="2 3">
    <name type="scientific">Komagataeibacter medellinensis (strain NBRC 3288 / BCRC 11682 / LMG 1693 / Kondo 51)</name>
    <name type="common">Gluconacetobacter medellinensis</name>
    <dbReference type="NCBI Taxonomy" id="634177"/>
    <lineage>
        <taxon>Bacteria</taxon>
        <taxon>Pseudomonadati</taxon>
        <taxon>Pseudomonadota</taxon>
        <taxon>Alphaproteobacteria</taxon>
        <taxon>Acetobacterales</taxon>
        <taxon>Acetobacteraceae</taxon>
        <taxon>Komagataeibacter</taxon>
    </lineage>
</organism>
<sequence length="293" mass="31139">MAAVTSTINDSALPRLDIRSAFVTAPEPLDFVLPGMLAGTVGALIAPGGTGKSWFALELAMAVAGGPDLLEMSVDDKYGGVLYLAAEDPALAITHRLHSVGYVVRDSIGMLAENLEIIPLMGRPVNLLLPAWAEALKRMGTGKRLIILDTLRRFHVADENNGGDMAALLSVLEDIAQVTGASIMFLHHAAKGASLNGSGDVQQASRGSSVLVDNVRGGQINLVGMTDAEAQTYGVTDRRQFVRSVQSKVNFGCGNSDRWYRRDTGGVLVPAHLERQEPTPTTRRPTGRARGNA</sequence>
<evidence type="ECO:0000313" key="2">
    <source>
        <dbReference type="EMBL" id="BAK85341.1"/>
    </source>
</evidence>
<keyword evidence="2" id="KW-0067">ATP-binding</keyword>